<reference evidence="4 5" key="1">
    <citation type="submission" date="2019-07" db="EMBL/GenBank/DDBJ databases">
        <title>Complete Genome Sequence of drought tolerant Plant Growth-Promoting Rhizobacterium Glutamicibacter halophytocola DR408.</title>
        <authorList>
            <person name="Nishu S.D."/>
            <person name="Lee T.K."/>
        </authorList>
    </citation>
    <scope>NUCLEOTIDE SEQUENCE [LARGE SCALE GENOMIC DNA]</scope>
    <source>
        <strain evidence="4 5">DR408</strain>
    </source>
</reference>
<feature type="domain" description="ABC transporter" evidence="3">
    <location>
        <begin position="3"/>
        <end position="227"/>
    </location>
</feature>
<dbReference type="Pfam" id="PF00005">
    <property type="entry name" value="ABC_tran"/>
    <property type="match status" value="1"/>
</dbReference>
<organism evidence="4 5">
    <name type="scientific">Glutamicibacter halophytocola</name>
    <dbReference type="NCBI Taxonomy" id="1933880"/>
    <lineage>
        <taxon>Bacteria</taxon>
        <taxon>Bacillati</taxon>
        <taxon>Actinomycetota</taxon>
        <taxon>Actinomycetes</taxon>
        <taxon>Micrococcales</taxon>
        <taxon>Micrococcaceae</taxon>
        <taxon>Glutamicibacter</taxon>
    </lineage>
</organism>
<sequence>MTLRLESIELSLAGRQILPPTSLIVPAGHIMGLTAPSGAGKTSLLSIASLLQRPDAGCIIIDGIPIPAELATSKIPVAVRRNIGMLPQNPRNFADPRLTLAETITAPLAFRDGKSRPVPQRYQDQLLRLTDQVQLSKTLLGRFPSQVSDGQLQRALMARALSLDPKLILCDEPTSALDPTTTNAILSALRTKAAEGAAVLIASHDRNSLTRYCDAVLPLADLHQASIC</sequence>
<keyword evidence="5" id="KW-1185">Reference proteome</keyword>
<protein>
    <submittedName>
        <fullName evidence="4">ATP-binding cassette domain-containing protein</fullName>
    </submittedName>
</protein>
<keyword evidence="2 4" id="KW-0067">ATP-binding</keyword>
<dbReference type="Proteomes" id="UP000320717">
    <property type="component" value="Chromosome"/>
</dbReference>
<keyword evidence="1" id="KW-0547">Nucleotide-binding</keyword>
<name>A0ABX5Y7U9_9MICC</name>
<dbReference type="Gene3D" id="3.40.50.300">
    <property type="entry name" value="P-loop containing nucleotide triphosphate hydrolases"/>
    <property type="match status" value="1"/>
</dbReference>
<proteinExistence type="predicted"/>
<dbReference type="InterPro" id="IPR027417">
    <property type="entry name" value="P-loop_NTPase"/>
</dbReference>
<dbReference type="PANTHER" id="PTHR24220:SF685">
    <property type="entry name" value="ABC TRANSPORTER RELATED"/>
    <property type="match status" value="1"/>
</dbReference>
<dbReference type="InterPro" id="IPR003439">
    <property type="entry name" value="ABC_transporter-like_ATP-bd"/>
</dbReference>
<dbReference type="SMART" id="SM00382">
    <property type="entry name" value="AAA"/>
    <property type="match status" value="1"/>
</dbReference>
<evidence type="ECO:0000256" key="1">
    <source>
        <dbReference type="ARBA" id="ARBA00022741"/>
    </source>
</evidence>
<dbReference type="InterPro" id="IPR015854">
    <property type="entry name" value="ABC_transpr_LolD-like"/>
</dbReference>
<dbReference type="GO" id="GO:0005524">
    <property type="term" value="F:ATP binding"/>
    <property type="evidence" value="ECO:0007669"/>
    <property type="project" value="UniProtKB-KW"/>
</dbReference>
<gene>
    <name evidence="4" type="ORF">FQA45_03315</name>
</gene>
<evidence type="ECO:0000313" key="4">
    <source>
        <dbReference type="EMBL" id="QDY65416.1"/>
    </source>
</evidence>
<dbReference type="InterPro" id="IPR003593">
    <property type="entry name" value="AAA+_ATPase"/>
</dbReference>
<dbReference type="PANTHER" id="PTHR24220">
    <property type="entry name" value="IMPORT ATP-BINDING PROTEIN"/>
    <property type="match status" value="1"/>
</dbReference>
<evidence type="ECO:0000256" key="2">
    <source>
        <dbReference type="ARBA" id="ARBA00022840"/>
    </source>
</evidence>
<evidence type="ECO:0000313" key="5">
    <source>
        <dbReference type="Proteomes" id="UP000320717"/>
    </source>
</evidence>
<dbReference type="PROSITE" id="PS50893">
    <property type="entry name" value="ABC_TRANSPORTER_2"/>
    <property type="match status" value="1"/>
</dbReference>
<dbReference type="SUPFAM" id="SSF52540">
    <property type="entry name" value="P-loop containing nucleoside triphosphate hydrolases"/>
    <property type="match status" value="1"/>
</dbReference>
<evidence type="ECO:0000259" key="3">
    <source>
        <dbReference type="PROSITE" id="PS50893"/>
    </source>
</evidence>
<accession>A0ABX5Y7U9</accession>
<dbReference type="EMBL" id="CP042260">
    <property type="protein sequence ID" value="QDY65416.1"/>
    <property type="molecule type" value="Genomic_DNA"/>
</dbReference>